<keyword evidence="1" id="KW-0472">Membrane</keyword>
<evidence type="ECO:0000313" key="2">
    <source>
        <dbReference type="EMBL" id="GAA4628291.1"/>
    </source>
</evidence>
<dbReference type="RefSeq" id="WP_345432812.1">
    <property type="nucleotide sequence ID" value="NZ_BAABHK010000006.1"/>
</dbReference>
<evidence type="ECO:0000256" key="1">
    <source>
        <dbReference type="SAM" id="Phobius"/>
    </source>
</evidence>
<organism evidence="2 3">
    <name type="scientific">Actinoallomurus vinaceus</name>
    <dbReference type="NCBI Taxonomy" id="1080074"/>
    <lineage>
        <taxon>Bacteria</taxon>
        <taxon>Bacillati</taxon>
        <taxon>Actinomycetota</taxon>
        <taxon>Actinomycetes</taxon>
        <taxon>Streptosporangiales</taxon>
        <taxon>Thermomonosporaceae</taxon>
        <taxon>Actinoallomurus</taxon>
    </lineage>
</organism>
<dbReference type="EMBL" id="BAABHK010000006">
    <property type="protein sequence ID" value="GAA4628291.1"/>
    <property type="molecule type" value="Genomic_DNA"/>
</dbReference>
<evidence type="ECO:0008006" key="4">
    <source>
        <dbReference type="Google" id="ProtNLM"/>
    </source>
</evidence>
<evidence type="ECO:0000313" key="3">
    <source>
        <dbReference type="Proteomes" id="UP001501442"/>
    </source>
</evidence>
<keyword evidence="3" id="KW-1185">Reference proteome</keyword>
<comment type="caution">
    <text evidence="2">The sequence shown here is derived from an EMBL/GenBank/DDBJ whole genome shotgun (WGS) entry which is preliminary data.</text>
</comment>
<proteinExistence type="predicted"/>
<accession>A0ABP8UCN5</accession>
<sequence length="92" mass="8866">MTIIRSKGEPPPGFAASAGLNIAAPQVGGTLGIAVLTALFAGHTSAGGVSDFAHVYLVCALACLAAAAVGGRLILTTPIPALPAETSLAKGA</sequence>
<protein>
    <recommendedName>
        <fullName evidence="4">Major facilitator superfamily (MFS) profile domain-containing protein</fullName>
    </recommendedName>
</protein>
<gene>
    <name evidence="2" type="ORF">GCM10023196_044040</name>
</gene>
<dbReference type="Proteomes" id="UP001501442">
    <property type="component" value="Unassembled WGS sequence"/>
</dbReference>
<keyword evidence="1" id="KW-1133">Transmembrane helix</keyword>
<keyword evidence="1" id="KW-0812">Transmembrane</keyword>
<name>A0ABP8UCN5_9ACTN</name>
<feature type="transmembrane region" description="Helical" evidence="1">
    <location>
        <begin position="53"/>
        <end position="75"/>
    </location>
</feature>
<feature type="transmembrane region" description="Helical" evidence="1">
    <location>
        <begin position="20"/>
        <end position="41"/>
    </location>
</feature>
<reference evidence="3" key="1">
    <citation type="journal article" date="2019" name="Int. J. Syst. Evol. Microbiol.">
        <title>The Global Catalogue of Microorganisms (GCM) 10K type strain sequencing project: providing services to taxonomists for standard genome sequencing and annotation.</title>
        <authorList>
            <consortium name="The Broad Institute Genomics Platform"/>
            <consortium name="The Broad Institute Genome Sequencing Center for Infectious Disease"/>
            <person name="Wu L."/>
            <person name="Ma J."/>
        </authorList>
    </citation>
    <scope>NUCLEOTIDE SEQUENCE [LARGE SCALE GENOMIC DNA]</scope>
    <source>
        <strain evidence="3">JCM 17939</strain>
    </source>
</reference>